<dbReference type="GO" id="GO:0004824">
    <property type="term" value="F:lysine-tRNA ligase activity"/>
    <property type="evidence" value="ECO:0007669"/>
    <property type="project" value="InterPro"/>
</dbReference>
<sequence length="648" mass="72736">MEVRPVDDWIGDCDARIVIVLFANLHGTIVGAKNRFNFIFKKRKIFMAESVFIVVQIIRRFPPKELVRSKKMSRPEHSGPPELFYNEEESAKYSSNSHIISVQSEMSARALELLALPDDGPRLLLDIGCGSGLSGEVLSEAGHHWIGVDISEAMLRVAQKYREVTDDLILKDMGTGLPFRPGTFDGAISISAIQWLCHANTSNENPRNRLLHFFQSLYACLGRGTRAVFQFYPENADQSELISAQATRAGFSGGLVVDYPNSAKAKKIYLVLMTGGMQVLPKALAAENEQSSQVSSIARRTFSKGRSENRKLVKGSKAWIEAKKERARKQGSEQKRQQKALQKLKEKEQKEAQRAATAAQSEKAKSVKNVDPSDPQVETPIMNQIAGGATAKPFITHHNELDMDLFLRVAPELYHKMLVVGGIDRVYEVGRLFRNEGIDQTHNPEFTSCEFYMAYADYEDLIRLTEDLLSKMVFAIHGTYKVQYHPNGAGTEPVYDIDFTPPFKRVNMYEGLQQVLGVELPAPDTLHTPEANAVFDKIASERNVECPAPRTTARLLDKLVGEYLESTFISPTFLVGHPQIMSPLAKWHRNVPGLTERFELFAVTKEIANAYTELNDPLTQRQRFEQQAKVSVYFSVTYLVTISLIVMA</sequence>
<feature type="compositionally biased region" description="Basic and acidic residues" evidence="4">
    <location>
        <begin position="343"/>
        <end position="353"/>
    </location>
</feature>
<dbReference type="GO" id="GO:0005524">
    <property type="term" value="F:ATP binding"/>
    <property type="evidence" value="ECO:0007669"/>
    <property type="project" value="UniProtKB-KW"/>
</dbReference>
<gene>
    <name evidence="6" type="primary">krs-1</name>
    <name evidence="6" type="ORF">Tcan_17543</name>
</gene>
<dbReference type="InterPro" id="IPR041698">
    <property type="entry name" value="Methyltransf_25"/>
</dbReference>
<dbReference type="GO" id="GO:0016435">
    <property type="term" value="F:rRNA (guanine) methyltransferase activity"/>
    <property type="evidence" value="ECO:0007669"/>
    <property type="project" value="InterPro"/>
</dbReference>
<dbReference type="GO" id="GO:0017101">
    <property type="term" value="C:aminoacyl-tRNA synthetase multienzyme complex"/>
    <property type="evidence" value="ECO:0007669"/>
    <property type="project" value="TreeGrafter"/>
</dbReference>
<dbReference type="OrthoDB" id="21243at2759"/>
<dbReference type="PROSITE" id="PS50862">
    <property type="entry name" value="AA_TRNA_LIGASE_II"/>
    <property type="match status" value="1"/>
</dbReference>
<dbReference type="InterPro" id="IPR004364">
    <property type="entry name" value="Aa-tRNA-synt_II"/>
</dbReference>
<reference evidence="6 7" key="1">
    <citation type="submission" date="2014-11" db="EMBL/GenBank/DDBJ databases">
        <title>Genetic blueprint of the zoonotic pathogen Toxocara canis.</title>
        <authorList>
            <person name="Zhu X.-Q."/>
            <person name="Korhonen P.K."/>
            <person name="Cai H."/>
            <person name="Young N.D."/>
            <person name="Nejsum P."/>
            <person name="von Samson-Himmelstjerna G."/>
            <person name="Boag P.R."/>
            <person name="Tan P."/>
            <person name="Li Q."/>
            <person name="Min J."/>
            <person name="Yang Y."/>
            <person name="Wang X."/>
            <person name="Fang X."/>
            <person name="Hall R.S."/>
            <person name="Hofmann A."/>
            <person name="Sternberg P.W."/>
            <person name="Jex A.R."/>
            <person name="Gasser R.B."/>
        </authorList>
    </citation>
    <scope>NUCLEOTIDE SEQUENCE [LARGE SCALE GENOMIC DNA]</scope>
    <source>
        <strain evidence="6">PN_DK_2014</strain>
    </source>
</reference>
<dbReference type="Pfam" id="PF13649">
    <property type="entry name" value="Methyltransf_25"/>
    <property type="match status" value="1"/>
</dbReference>
<dbReference type="GO" id="GO:0006430">
    <property type="term" value="P:lysyl-tRNA aminoacylation"/>
    <property type="evidence" value="ECO:0007669"/>
    <property type="project" value="InterPro"/>
</dbReference>
<dbReference type="Gene3D" id="3.30.930.10">
    <property type="entry name" value="Bira Bifunctional Protein, Domain 2"/>
    <property type="match status" value="1"/>
</dbReference>
<dbReference type="InterPro" id="IPR029063">
    <property type="entry name" value="SAM-dependent_MTases_sf"/>
</dbReference>
<feature type="region of interest" description="Disordered" evidence="4">
    <location>
        <begin position="290"/>
        <end position="377"/>
    </location>
</feature>
<dbReference type="EMBL" id="JPKZ01022845">
    <property type="protein sequence ID" value="KHN71006.1"/>
    <property type="molecule type" value="Genomic_DNA"/>
</dbReference>
<dbReference type="Pfam" id="PF00152">
    <property type="entry name" value="tRNA-synt_2"/>
    <property type="match status" value="1"/>
</dbReference>
<dbReference type="PANTHER" id="PTHR42918:SF9">
    <property type="entry name" value="LYSINE--TRNA LIGASE"/>
    <property type="match status" value="1"/>
</dbReference>
<dbReference type="FunFam" id="3.40.50.150:FF:000216">
    <property type="entry name" value="S-adenosylmethionine-dependent methyltransferase, putative"/>
    <property type="match status" value="1"/>
</dbReference>
<keyword evidence="7" id="KW-1185">Reference proteome</keyword>
<name>A0A0B2UIU5_TOXCA</name>
<feature type="domain" description="Aminoacyl-transfer RNA synthetases class-II family profile" evidence="5">
    <location>
        <begin position="376"/>
        <end position="648"/>
    </location>
</feature>
<keyword evidence="1 6" id="KW-0436">Ligase</keyword>
<evidence type="ECO:0000313" key="7">
    <source>
        <dbReference type="Proteomes" id="UP000031036"/>
    </source>
</evidence>
<dbReference type="SUPFAM" id="SSF53335">
    <property type="entry name" value="S-adenosyl-L-methionine-dependent methyltransferases"/>
    <property type="match status" value="1"/>
</dbReference>
<dbReference type="AlphaFoldDB" id="A0A0B2UIU5"/>
<dbReference type="InterPro" id="IPR045864">
    <property type="entry name" value="aa-tRNA-synth_II/BPL/LPL"/>
</dbReference>
<dbReference type="InterPro" id="IPR006195">
    <property type="entry name" value="aa-tRNA-synth_II"/>
</dbReference>
<evidence type="ECO:0000259" key="5">
    <source>
        <dbReference type="PROSITE" id="PS50862"/>
    </source>
</evidence>
<dbReference type="Proteomes" id="UP000031036">
    <property type="component" value="Unassembled WGS sequence"/>
</dbReference>
<protein>
    <submittedName>
        <fullName evidence="6">Lysine--tRNA ligase</fullName>
    </submittedName>
</protein>
<dbReference type="GO" id="GO:0070476">
    <property type="term" value="P:rRNA (guanine-N7)-methylation"/>
    <property type="evidence" value="ECO:0007669"/>
    <property type="project" value="InterPro"/>
</dbReference>
<comment type="caution">
    <text evidence="6">The sequence shown here is derived from an EMBL/GenBank/DDBJ whole genome shotgun (WGS) entry which is preliminary data.</text>
</comment>
<dbReference type="PRINTS" id="PR00982">
    <property type="entry name" value="TRNASYNTHLYS"/>
</dbReference>
<keyword evidence="2" id="KW-0547">Nucleotide-binding</keyword>
<dbReference type="GO" id="GO:0005829">
    <property type="term" value="C:cytosol"/>
    <property type="evidence" value="ECO:0007669"/>
    <property type="project" value="TreeGrafter"/>
</dbReference>
<accession>A0A0B2UIU5</accession>
<dbReference type="InterPro" id="IPR022238">
    <property type="entry name" value="Bud23_C"/>
</dbReference>
<proteinExistence type="predicted"/>
<dbReference type="CDD" id="cd02440">
    <property type="entry name" value="AdoMet_MTases"/>
    <property type="match status" value="1"/>
</dbReference>
<dbReference type="InterPro" id="IPR018149">
    <property type="entry name" value="Lys-tRNA-synth_II_C"/>
</dbReference>
<organism evidence="6 7">
    <name type="scientific">Toxocara canis</name>
    <name type="common">Canine roundworm</name>
    <dbReference type="NCBI Taxonomy" id="6265"/>
    <lineage>
        <taxon>Eukaryota</taxon>
        <taxon>Metazoa</taxon>
        <taxon>Ecdysozoa</taxon>
        <taxon>Nematoda</taxon>
        <taxon>Chromadorea</taxon>
        <taxon>Rhabditida</taxon>
        <taxon>Spirurina</taxon>
        <taxon>Ascaridomorpha</taxon>
        <taxon>Ascaridoidea</taxon>
        <taxon>Toxocaridae</taxon>
        <taxon>Toxocara</taxon>
    </lineage>
</organism>
<dbReference type="STRING" id="6265.A0A0B2UIU5"/>
<keyword evidence="3" id="KW-0067">ATP-binding</keyword>
<dbReference type="GO" id="GO:0000049">
    <property type="term" value="F:tRNA binding"/>
    <property type="evidence" value="ECO:0007669"/>
    <property type="project" value="TreeGrafter"/>
</dbReference>
<feature type="compositionally biased region" description="Basic and acidic residues" evidence="4">
    <location>
        <begin position="320"/>
        <end position="336"/>
    </location>
</feature>
<evidence type="ECO:0000256" key="3">
    <source>
        <dbReference type="ARBA" id="ARBA00022840"/>
    </source>
</evidence>
<dbReference type="PANTHER" id="PTHR42918">
    <property type="entry name" value="LYSYL-TRNA SYNTHETASE"/>
    <property type="match status" value="1"/>
</dbReference>
<evidence type="ECO:0000256" key="1">
    <source>
        <dbReference type="ARBA" id="ARBA00022598"/>
    </source>
</evidence>
<dbReference type="GO" id="GO:0005739">
    <property type="term" value="C:mitochondrion"/>
    <property type="evidence" value="ECO:0007669"/>
    <property type="project" value="TreeGrafter"/>
</dbReference>
<dbReference type="SUPFAM" id="SSF55681">
    <property type="entry name" value="Class II aaRS and biotin synthetases"/>
    <property type="match status" value="1"/>
</dbReference>
<evidence type="ECO:0000256" key="2">
    <source>
        <dbReference type="ARBA" id="ARBA00022741"/>
    </source>
</evidence>
<evidence type="ECO:0000256" key="4">
    <source>
        <dbReference type="SAM" id="MobiDB-lite"/>
    </source>
</evidence>
<dbReference type="Pfam" id="PF12589">
    <property type="entry name" value="WBS_methylT"/>
    <property type="match status" value="1"/>
</dbReference>
<dbReference type="Gene3D" id="3.40.50.150">
    <property type="entry name" value="Vaccinia Virus protein VP39"/>
    <property type="match status" value="1"/>
</dbReference>
<evidence type="ECO:0000313" key="6">
    <source>
        <dbReference type="EMBL" id="KHN71006.1"/>
    </source>
</evidence>